<evidence type="ECO:0000313" key="9">
    <source>
        <dbReference type="Proteomes" id="UP000671995"/>
    </source>
</evidence>
<dbReference type="InterPro" id="IPR058627">
    <property type="entry name" value="MdtA-like_C"/>
</dbReference>
<dbReference type="Gene3D" id="2.40.420.20">
    <property type="match status" value="1"/>
</dbReference>
<evidence type="ECO:0000256" key="2">
    <source>
        <dbReference type="ARBA" id="ARBA00009477"/>
    </source>
</evidence>
<feature type="domain" description="Multidrug resistance protein MdtA-like C-terminal permuted SH3" evidence="7">
    <location>
        <begin position="254"/>
        <end position="299"/>
    </location>
</feature>
<dbReference type="Pfam" id="PF25917">
    <property type="entry name" value="BSH_RND"/>
    <property type="match status" value="1"/>
</dbReference>
<evidence type="ECO:0000256" key="1">
    <source>
        <dbReference type="ARBA" id="ARBA00004196"/>
    </source>
</evidence>
<sequence>MKKINQSRLKIILSVVLAAVFFGAFAGCKKADGEKKEKTTASFAVNTYKITEGRLDDYLEFGGDIVASSLVNIMPDTNGKISRIMVRVGDLVKKDQIVAYIDPSRPGMTYSENPVKAPTTGTITLFPYSVGEMVGSSVSIGQISSTGNLEIHTDIAERFVSRIKKGQTAAISFDAFPGEVFSAHVFEVSPVLDTTTRTMKVKLSLDKVDPRIKVGMYSRIKLITEELENVITMPFDAIIVRDSKSYVFVVNRAEGKQTEKQIGVPAVVHSQEVTQGIHVDEKVEITSGLKPGDEVVVRGQTVLVDGANVNILNE</sequence>
<feature type="domain" description="Multidrug resistance protein MdtA-like barrel-sandwich hybrid" evidence="5">
    <location>
        <begin position="71"/>
        <end position="137"/>
    </location>
</feature>
<reference evidence="8" key="1">
    <citation type="submission" date="2020-05" db="EMBL/GenBank/DDBJ databases">
        <authorList>
            <person name="Zeng H."/>
            <person name="Chan Y.K."/>
            <person name="Watt R.M."/>
        </authorList>
    </citation>
    <scope>NUCLEOTIDE SEQUENCE</scope>
    <source>
        <strain evidence="8">ATCC 700773</strain>
    </source>
</reference>
<dbReference type="InterPro" id="IPR058625">
    <property type="entry name" value="MdtA-like_BSH"/>
</dbReference>
<dbReference type="Gene3D" id="2.40.30.170">
    <property type="match status" value="1"/>
</dbReference>
<dbReference type="GO" id="GO:1990281">
    <property type="term" value="C:efflux pump complex"/>
    <property type="evidence" value="ECO:0007669"/>
    <property type="project" value="TreeGrafter"/>
</dbReference>
<dbReference type="Proteomes" id="UP000671995">
    <property type="component" value="Chromosome"/>
</dbReference>
<dbReference type="NCBIfam" id="TIGR01730">
    <property type="entry name" value="RND_mfp"/>
    <property type="match status" value="1"/>
</dbReference>
<dbReference type="RefSeq" id="WP_210117704.1">
    <property type="nucleotide sequence ID" value="NZ_CP054257.1"/>
</dbReference>
<evidence type="ECO:0000313" key="8">
    <source>
        <dbReference type="EMBL" id="QTQ10910.1"/>
    </source>
</evidence>
<dbReference type="PROSITE" id="PS51257">
    <property type="entry name" value="PROKAR_LIPOPROTEIN"/>
    <property type="match status" value="1"/>
</dbReference>
<evidence type="ECO:0000256" key="3">
    <source>
        <dbReference type="ARBA" id="ARBA00022448"/>
    </source>
</evidence>
<dbReference type="Pfam" id="PF25954">
    <property type="entry name" value="Beta-barrel_RND_2"/>
    <property type="match status" value="1"/>
</dbReference>
<feature type="signal peptide" evidence="4">
    <location>
        <begin position="1"/>
        <end position="26"/>
    </location>
</feature>
<gene>
    <name evidence="8" type="ORF">HRI96_01090</name>
</gene>
<dbReference type="Gene3D" id="2.40.50.100">
    <property type="match status" value="1"/>
</dbReference>
<evidence type="ECO:0000259" key="6">
    <source>
        <dbReference type="Pfam" id="PF25954"/>
    </source>
</evidence>
<protein>
    <submittedName>
        <fullName evidence="8">Efflux RND transporter periplasmic adaptor subunit</fullName>
    </submittedName>
</protein>
<evidence type="ECO:0000256" key="4">
    <source>
        <dbReference type="SAM" id="SignalP"/>
    </source>
</evidence>
<proteinExistence type="inferred from homology"/>
<comment type="subcellular location">
    <subcellularLocation>
        <location evidence="1">Cell envelope</location>
    </subcellularLocation>
</comment>
<dbReference type="InterPro" id="IPR006143">
    <property type="entry name" value="RND_pump_MFP"/>
</dbReference>
<evidence type="ECO:0000259" key="7">
    <source>
        <dbReference type="Pfam" id="PF25967"/>
    </source>
</evidence>
<evidence type="ECO:0000259" key="5">
    <source>
        <dbReference type="Pfam" id="PF25917"/>
    </source>
</evidence>
<dbReference type="Pfam" id="PF25967">
    <property type="entry name" value="RND-MFP_C"/>
    <property type="match status" value="1"/>
</dbReference>
<dbReference type="AlphaFoldDB" id="A0A975EXN3"/>
<feature type="chain" id="PRO_5037110289" evidence="4">
    <location>
        <begin position="27"/>
        <end position="314"/>
    </location>
</feature>
<keyword evidence="4" id="KW-0732">Signal</keyword>
<dbReference type="GO" id="GO:0015562">
    <property type="term" value="F:efflux transmembrane transporter activity"/>
    <property type="evidence" value="ECO:0007669"/>
    <property type="project" value="TreeGrafter"/>
</dbReference>
<accession>A0A975EXN3</accession>
<dbReference type="EMBL" id="CP054257">
    <property type="protein sequence ID" value="QTQ10910.1"/>
    <property type="molecule type" value="Genomic_DNA"/>
</dbReference>
<dbReference type="PANTHER" id="PTHR30469">
    <property type="entry name" value="MULTIDRUG RESISTANCE PROTEIN MDTA"/>
    <property type="match status" value="1"/>
</dbReference>
<dbReference type="SUPFAM" id="SSF111369">
    <property type="entry name" value="HlyD-like secretion proteins"/>
    <property type="match status" value="1"/>
</dbReference>
<keyword evidence="3" id="KW-0813">Transport</keyword>
<reference evidence="8" key="2">
    <citation type="journal article" date="2021" name="Microbiol. Resour. Announc.">
        <title>Complete Genome Sequences of Three Human Oral Treponema parvum Isolates.</title>
        <authorList>
            <person name="Zeng H."/>
            <person name="Watt R.M."/>
        </authorList>
    </citation>
    <scope>NUCLEOTIDE SEQUENCE</scope>
    <source>
        <strain evidence="8">ATCC 700773</strain>
    </source>
</reference>
<organism evidence="8 9">
    <name type="scientific">Treponema parvum</name>
    <dbReference type="NCBI Taxonomy" id="138851"/>
    <lineage>
        <taxon>Bacteria</taxon>
        <taxon>Pseudomonadati</taxon>
        <taxon>Spirochaetota</taxon>
        <taxon>Spirochaetia</taxon>
        <taxon>Spirochaetales</taxon>
        <taxon>Treponemataceae</taxon>
        <taxon>Treponema</taxon>
    </lineage>
</organism>
<comment type="similarity">
    <text evidence="2">Belongs to the membrane fusion protein (MFP) (TC 8.A.1) family.</text>
</comment>
<dbReference type="InterPro" id="IPR058792">
    <property type="entry name" value="Beta-barrel_RND_2"/>
</dbReference>
<feature type="domain" description="CusB-like beta-barrel" evidence="6">
    <location>
        <begin position="152"/>
        <end position="225"/>
    </location>
</feature>
<name>A0A975EXN3_9SPIR</name>